<dbReference type="GO" id="GO:0005524">
    <property type="term" value="F:ATP binding"/>
    <property type="evidence" value="ECO:0007669"/>
    <property type="project" value="InterPro"/>
</dbReference>
<name>A0A1D2J4K6_PARBR</name>
<dbReference type="EMBL" id="LZYO01000540">
    <property type="protein sequence ID" value="ODH13231.1"/>
    <property type="molecule type" value="Genomic_DNA"/>
</dbReference>
<dbReference type="PROSITE" id="PS50011">
    <property type="entry name" value="PROTEIN_KINASE_DOM"/>
    <property type="match status" value="1"/>
</dbReference>
<feature type="domain" description="Protein kinase" evidence="1">
    <location>
        <begin position="11"/>
        <end position="208"/>
    </location>
</feature>
<reference evidence="2 3" key="1">
    <citation type="submission" date="2016-06" db="EMBL/GenBank/DDBJ databases">
        <authorList>
            <person name="Kjaerup R.B."/>
            <person name="Dalgaard T.S."/>
            <person name="Juul-Madsen H.R."/>
        </authorList>
    </citation>
    <scope>NUCLEOTIDE SEQUENCE [LARGE SCALE GENOMIC DNA]</scope>
    <source>
        <strain evidence="2 3">Pb300</strain>
    </source>
</reference>
<evidence type="ECO:0000259" key="1">
    <source>
        <dbReference type="PROSITE" id="PS50011"/>
    </source>
</evidence>
<organism evidence="2 3">
    <name type="scientific">Paracoccidioides brasiliensis</name>
    <dbReference type="NCBI Taxonomy" id="121759"/>
    <lineage>
        <taxon>Eukaryota</taxon>
        <taxon>Fungi</taxon>
        <taxon>Dikarya</taxon>
        <taxon>Ascomycota</taxon>
        <taxon>Pezizomycotina</taxon>
        <taxon>Eurotiomycetes</taxon>
        <taxon>Eurotiomycetidae</taxon>
        <taxon>Onygenales</taxon>
        <taxon>Ajellomycetaceae</taxon>
        <taxon>Paracoccidioides</taxon>
    </lineage>
</organism>
<dbReference type="InterPro" id="IPR000719">
    <property type="entry name" value="Prot_kinase_dom"/>
</dbReference>
<protein>
    <recommendedName>
        <fullName evidence="1">Protein kinase domain-containing protein</fullName>
    </recommendedName>
</protein>
<gene>
    <name evidence="2" type="ORF">ACO22_07468</name>
</gene>
<dbReference type="SUPFAM" id="SSF56112">
    <property type="entry name" value="Protein kinase-like (PK-like)"/>
    <property type="match status" value="1"/>
</dbReference>
<accession>A0A1D2J4K6</accession>
<comment type="caution">
    <text evidence="2">The sequence shown here is derived from an EMBL/GenBank/DDBJ whole genome shotgun (WGS) entry which is preliminary data.</text>
</comment>
<proteinExistence type="predicted"/>
<dbReference type="Proteomes" id="UP000242814">
    <property type="component" value="Unassembled WGS sequence"/>
</dbReference>
<dbReference type="Gene3D" id="1.10.510.10">
    <property type="entry name" value="Transferase(Phosphotransferase) domain 1"/>
    <property type="match status" value="1"/>
</dbReference>
<dbReference type="VEuPathDB" id="FungiDB:PADG_00276"/>
<dbReference type="InterPro" id="IPR011009">
    <property type="entry name" value="Kinase-like_dom_sf"/>
</dbReference>
<evidence type="ECO:0000313" key="3">
    <source>
        <dbReference type="Proteomes" id="UP000242814"/>
    </source>
</evidence>
<dbReference type="AlphaFoldDB" id="A0A1D2J4K6"/>
<dbReference type="VEuPathDB" id="FungiDB:PABG_12642"/>
<dbReference type="GO" id="GO:0004672">
    <property type="term" value="F:protein kinase activity"/>
    <property type="evidence" value="ECO:0007669"/>
    <property type="project" value="InterPro"/>
</dbReference>
<evidence type="ECO:0000313" key="2">
    <source>
        <dbReference type="EMBL" id="ODH13231.1"/>
    </source>
</evidence>
<sequence>MEFNNIKPSEIIFKTKLFASDYSVIFLVTVRGQICVMKVHHGRGPRRYYEPKDPAKGARAVWSGVIPHFLGMMEKFDPQLCQPYLKMFLHDKYLPSAIFLEYIPNLEMIHLHNYSQKRMDNFIKGLREIHEAGVRHRDPKPRNMMIVKDDAERVFWIDFDRAETYNIPVTDEQKQLLDEEEEIVLGFRDCLQADCTTGKLDQIQPCHA</sequence>